<accession>A0A224X9B4</accession>
<dbReference type="InterPro" id="IPR017853">
    <property type="entry name" value="GH"/>
</dbReference>
<dbReference type="GO" id="GO:0005975">
    <property type="term" value="P:carbohydrate metabolic process"/>
    <property type="evidence" value="ECO:0007669"/>
    <property type="project" value="InterPro"/>
</dbReference>
<dbReference type="Gene3D" id="2.60.120.260">
    <property type="entry name" value="Galactose-binding domain-like"/>
    <property type="match status" value="1"/>
</dbReference>
<dbReference type="Pfam" id="PF02836">
    <property type="entry name" value="Glyco_hydro_2_C"/>
    <property type="match status" value="1"/>
</dbReference>
<dbReference type="InterPro" id="IPR006104">
    <property type="entry name" value="Glyco_hydro_2_N"/>
</dbReference>
<proteinExistence type="inferred from homology"/>
<dbReference type="AlphaFoldDB" id="A0A224X9B4"/>
<dbReference type="InterPro" id="IPR013783">
    <property type="entry name" value="Ig-like_fold"/>
</dbReference>
<feature type="domain" description="Glycoside hydrolase family 2 catalytic" evidence="4">
    <location>
        <begin position="310"/>
        <end position="601"/>
    </location>
</feature>
<dbReference type="GO" id="GO:0004566">
    <property type="term" value="F:beta-glucuronidase activity"/>
    <property type="evidence" value="ECO:0007669"/>
    <property type="project" value="TreeGrafter"/>
</dbReference>
<evidence type="ECO:0000259" key="5">
    <source>
        <dbReference type="Pfam" id="PF02837"/>
    </source>
</evidence>
<evidence type="ECO:0000256" key="1">
    <source>
        <dbReference type="ARBA" id="ARBA00007401"/>
    </source>
</evidence>
<evidence type="ECO:0000256" key="3">
    <source>
        <dbReference type="ARBA" id="ARBA00023295"/>
    </source>
</evidence>
<keyword evidence="3" id="KW-0326">Glycosidase</keyword>
<sequence>MSSQFQPRETVSLDGLWKFKVSPKEDQEAGFREAWFNSHFQDYIDMPVPSSFNDVTANRTIRDYLGWVWYQRTFRLPASMQNGNFLRLRFTSVHYYSKVWINGRFAGEHEGGHIPFELDWPSDVAITNKEDSPPHIYPTFSITVAVNNTLNNWTIPQGKFIYKNDTARYPPGYFSYSHDFDYFDYAGINGHVLVYSYRKLITNVDIQTLYHIDGTGYVNYEVSQKSKDNAICQVILKDDLGKIVAVADGCSEVIAVPKAQPWWPAHCGRSPVGYLYFLQVLLLEGTEKLSVVDMYEIQVGIRTVIWNTISLLINYVPVYLRGFGMHQDAEMRGRGFDLVQTTKDFNLLEWIGANAVRTSHYPYPKEFVEFADRKGIMIIFESPACSLSNFDDTILARHKQVMTEIYKEFGHHASIIMWSLANEPLSNKIEADKYFECLVNHMKSMDISRPVTFVTSQSIENDKAVKHVDIICLNRYSSWYSDGGHLELIEYQTIMDLKRWFDEYQRPLIFTEYGAGALSGLHALPSTMWSENYQIELFHEHFKAFDSVKHLGFFIGEMVWNFADFNTPQEYIRPGGCMKGVFTRNRQPKSAAYTLKTRFESLSKNFDIRYGWPTVIHLHDEEN</sequence>
<dbReference type="SUPFAM" id="SSF49303">
    <property type="entry name" value="beta-Galactosidase/glucuronidase domain"/>
    <property type="match status" value="1"/>
</dbReference>
<dbReference type="GO" id="GO:0005615">
    <property type="term" value="C:extracellular space"/>
    <property type="evidence" value="ECO:0007669"/>
    <property type="project" value="TreeGrafter"/>
</dbReference>
<dbReference type="FunFam" id="3.20.20.80:FF:000080">
    <property type="entry name" value="Beta-glucuronidase UidA"/>
    <property type="match status" value="1"/>
</dbReference>
<dbReference type="InterPro" id="IPR036156">
    <property type="entry name" value="Beta-gal/glucu_dom_sf"/>
</dbReference>
<dbReference type="Gene3D" id="2.60.40.10">
    <property type="entry name" value="Immunoglobulins"/>
    <property type="match status" value="1"/>
</dbReference>
<dbReference type="InterPro" id="IPR006101">
    <property type="entry name" value="Glyco_hydro_2"/>
</dbReference>
<dbReference type="Gene3D" id="3.20.20.80">
    <property type="entry name" value="Glycosidases"/>
    <property type="match status" value="1"/>
</dbReference>
<protein>
    <submittedName>
        <fullName evidence="6">Putative beta-galactosidase/beta-glucuronidase carbohydrate transport and metabolism</fullName>
    </submittedName>
</protein>
<dbReference type="GO" id="GO:0019391">
    <property type="term" value="P:glucuronoside catabolic process"/>
    <property type="evidence" value="ECO:0007669"/>
    <property type="project" value="TreeGrafter"/>
</dbReference>
<evidence type="ECO:0000313" key="6">
    <source>
        <dbReference type="EMBL" id="JAW08915.1"/>
    </source>
</evidence>
<dbReference type="InterPro" id="IPR006103">
    <property type="entry name" value="Glyco_hydro_2_cat"/>
</dbReference>
<dbReference type="PANTHER" id="PTHR10066:SF67">
    <property type="entry name" value="BETA-GLUCURONIDASE"/>
    <property type="match status" value="1"/>
</dbReference>
<feature type="domain" description="Glycosyl hydrolases family 2 sugar binding" evidence="5">
    <location>
        <begin position="12"/>
        <end position="120"/>
    </location>
</feature>
<organism evidence="6">
    <name type="scientific">Panstrongylus lignarius</name>
    <dbReference type="NCBI Taxonomy" id="156445"/>
    <lineage>
        <taxon>Eukaryota</taxon>
        <taxon>Metazoa</taxon>
        <taxon>Ecdysozoa</taxon>
        <taxon>Arthropoda</taxon>
        <taxon>Hexapoda</taxon>
        <taxon>Insecta</taxon>
        <taxon>Pterygota</taxon>
        <taxon>Neoptera</taxon>
        <taxon>Paraneoptera</taxon>
        <taxon>Hemiptera</taxon>
        <taxon>Heteroptera</taxon>
        <taxon>Panheteroptera</taxon>
        <taxon>Cimicomorpha</taxon>
        <taxon>Reduviidae</taxon>
        <taxon>Triatominae</taxon>
        <taxon>Panstrongylus</taxon>
    </lineage>
</organism>
<evidence type="ECO:0000259" key="4">
    <source>
        <dbReference type="Pfam" id="PF02836"/>
    </source>
</evidence>
<dbReference type="PANTHER" id="PTHR10066">
    <property type="entry name" value="BETA-GLUCURONIDASE"/>
    <property type="match status" value="1"/>
</dbReference>
<dbReference type="Pfam" id="PF02837">
    <property type="entry name" value="Glyco_hydro_2_N"/>
    <property type="match status" value="1"/>
</dbReference>
<dbReference type="SUPFAM" id="SSF51445">
    <property type="entry name" value="(Trans)glycosidases"/>
    <property type="match status" value="1"/>
</dbReference>
<keyword evidence="2" id="KW-0378">Hydrolase</keyword>
<comment type="similarity">
    <text evidence="1">Belongs to the glycosyl hydrolase 2 family.</text>
</comment>
<dbReference type="GO" id="GO:0030246">
    <property type="term" value="F:carbohydrate binding"/>
    <property type="evidence" value="ECO:0007669"/>
    <property type="project" value="TreeGrafter"/>
</dbReference>
<dbReference type="SUPFAM" id="SSF49785">
    <property type="entry name" value="Galactose-binding domain-like"/>
    <property type="match status" value="1"/>
</dbReference>
<dbReference type="PROSITE" id="PS00719">
    <property type="entry name" value="GLYCOSYL_HYDROL_F2_1"/>
    <property type="match status" value="1"/>
</dbReference>
<evidence type="ECO:0000256" key="2">
    <source>
        <dbReference type="ARBA" id="ARBA00022801"/>
    </source>
</evidence>
<reference evidence="6" key="1">
    <citation type="journal article" date="2018" name="PLoS Negl. Trop. Dis.">
        <title>An insight into the salivary gland and fat body transcriptome of Panstrongylus lignarius (Hemiptera: Heteroptera), the main vector of Chagas disease in Peru.</title>
        <authorList>
            <person name="Nevoa J.C."/>
            <person name="Mendes M.T."/>
            <person name="da Silva M.V."/>
            <person name="Soares S.C."/>
            <person name="Oliveira C.J.F."/>
            <person name="Ribeiro J.M.C."/>
        </authorList>
    </citation>
    <scope>NUCLEOTIDE SEQUENCE</scope>
</reference>
<dbReference type="PRINTS" id="PR00132">
    <property type="entry name" value="GLHYDRLASE2"/>
</dbReference>
<name>A0A224X9B4_9HEMI</name>
<dbReference type="EMBL" id="GFTR01007511">
    <property type="protein sequence ID" value="JAW08915.1"/>
    <property type="molecule type" value="Transcribed_RNA"/>
</dbReference>
<dbReference type="InterPro" id="IPR023230">
    <property type="entry name" value="Glyco_hydro_2_CS"/>
</dbReference>
<dbReference type="InterPro" id="IPR008979">
    <property type="entry name" value="Galactose-bd-like_sf"/>
</dbReference>